<keyword evidence="2" id="KW-1185">Reference proteome</keyword>
<dbReference type="EMBL" id="AP018248">
    <property type="protein sequence ID" value="BAZ02257.1"/>
    <property type="molecule type" value="Genomic_DNA"/>
</dbReference>
<reference evidence="1 2" key="1">
    <citation type="submission" date="2017-06" db="EMBL/GenBank/DDBJ databases">
        <title>Genome sequencing of cyanobaciteial culture collection at National Institute for Environmental Studies (NIES).</title>
        <authorList>
            <person name="Hirose Y."/>
            <person name="Shimura Y."/>
            <person name="Fujisawa T."/>
            <person name="Nakamura Y."/>
            <person name="Kawachi M."/>
        </authorList>
    </citation>
    <scope>NUCLEOTIDE SEQUENCE [LARGE SCALE GENOMIC DNA]</scope>
    <source>
        <strain evidence="1 2">NIES-37</strain>
    </source>
</reference>
<evidence type="ECO:0000313" key="2">
    <source>
        <dbReference type="Proteomes" id="UP000218785"/>
    </source>
</evidence>
<dbReference type="AlphaFoldDB" id="A0A1Z4N958"/>
<sequence length="119" mass="14124">MTMPTQQTINNLNQALANLKWTWQNPRVQAFIQQVELRTGRFINKPEQASDYCLNRLTKFLSFYFQCQQLMSLLKIDSSDPEIQAFFQRHGQDGKLHMNNWETLFKILDMRWFETGGGF</sequence>
<protein>
    <submittedName>
        <fullName evidence="1">Uncharacterized protein</fullName>
    </submittedName>
</protein>
<dbReference type="KEGG" id="ttq:NIES37_62690"/>
<accession>A0A1Z4N958</accession>
<proteinExistence type="predicted"/>
<name>A0A1Z4N958_9CYAN</name>
<gene>
    <name evidence="1" type="ORF">NIES37_62690</name>
</gene>
<dbReference type="Proteomes" id="UP000218785">
    <property type="component" value="Chromosome"/>
</dbReference>
<evidence type="ECO:0000313" key="1">
    <source>
        <dbReference type="EMBL" id="BAZ02257.1"/>
    </source>
</evidence>
<organism evidence="1 2">
    <name type="scientific">Tolypothrix tenuis PCC 7101</name>
    <dbReference type="NCBI Taxonomy" id="231146"/>
    <lineage>
        <taxon>Bacteria</taxon>
        <taxon>Bacillati</taxon>
        <taxon>Cyanobacteriota</taxon>
        <taxon>Cyanophyceae</taxon>
        <taxon>Nostocales</taxon>
        <taxon>Tolypothrichaceae</taxon>
        <taxon>Tolypothrix</taxon>
    </lineage>
</organism>